<feature type="signal peptide" evidence="2">
    <location>
        <begin position="1"/>
        <end position="21"/>
    </location>
</feature>
<accession>A0A9P5U035</accession>
<feature type="chain" id="PRO_5040409364" description="Secreted protein" evidence="2">
    <location>
        <begin position="22"/>
        <end position="183"/>
    </location>
</feature>
<evidence type="ECO:0000256" key="2">
    <source>
        <dbReference type="SAM" id="SignalP"/>
    </source>
</evidence>
<feature type="region of interest" description="Disordered" evidence="1">
    <location>
        <begin position="136"/>
        <end position="183"/>
    </location>
</feature>
<sequence>MTLDLRLRLFFLFALVASGFAAPHNAPRGSSSINVPSNNNHARGISSIKPIPPLEVKIGKFKGMGNDYGAYQEFFVDGEYNGESNLLLQISTPSGQQRERFDKTVESLRKAGRYVASGMVVPPGKAKVPMPAVIVKPREKPTEKPTEKRALGTGTERAARGLESRGDSMDKRTPGVGGFPLTL</sequence>
<proteinExistence type="predicted"/>
<name>A0A9P5U035_9AGAR</name>
<dbReference type="Proteomes" id="UP000772434">
    <property type="component" value="Unassembled WGS sequence"/>
</dbReference>
<evidence type="ECO:0000313" key="4">
    <source>
        <dbReference type="Proteomes" id="UP000772434"/>
    </source>
</evidence>
<evidence type="ECO:0000313" key="3">
    <source>
        <dbReference type="EMBL" id="KAF9061007.1"/>
    </source>
</evidence>
<gene>
    <name evidence="3" type="ORF">BDP27DRAFT_1429416</name>
</gene>
<dbReference type="AlphaFoldDB" id="A0A9P5U035"/>
<feature type="compositionally biased region" description="Basic and acidic residues" evidence="1">
    <location>
        <begin position="157"/>
        <end position="173"/>
    </location>
</feature>
<keyword evidence="2" id="KW-0732">Signal</keyword>
<feature type="compositionally biased region" description="Basic and acidic residues" evidence="1">
    <location>
        <begin position="136"/>
        <end position="150"/>
    </location>
</feature>
<evidence type="ECO:0008006" key="5">
    <source>
        <dbReference type="Google" id="ProtNLM"/>
    </source>
</evidence>
<comment type="caution">
    <text evidence="3">The sequence shown here is derived from an EMBL/GenBank/DDBJ whole genome shotgun (WGS) entry which is preliminary data.</text>
</comment>
<dbReference type="EMBL" id="JADNRY010000218">
    <property type="protein sequence ID" value="KAF9061007.1"/>
    <property type="molecule type" value="Genomic_DNA"/>
</dbReference>
<evidence type="ECO:0000256" key="1">
    <source>
        <dbReference type="SAM" id="MobiDB-lite"/>
    </source>
</evidence>
<keyword evidence="4" id="KW-1185">Reference proteome</keyword>
<organism evidence="3 4">
    <name type="scientific">Rhodocollybia butyracea</name>
    <dbReference type="NCBI Taxonomy" id="206335"/>
    <lineage>
        <taxon>Eukaryota</taxon>
        <taxon>Fungi</taxon>
        <taxon>Dikarya</taxon>
        <taxon>Basidiomycota</taxon>
        <taxon>Agaricomycotina</taxon>
        <taxon>Agaricomycetes</taxon>
        <taxon>Agaricomycetidae</taxon>
        <taxon>Agaricales</taxon>
        <taxon>Marasmiineae</taxon>
        <taxon>Omphalotaceae</taxon>
        <taxon>Rhodocollybia</taxon>
    </lineage>
</organism>
<reference evidence="3" key="1">
    <citation type="submission" date="2020-11" db="EMBL/GenBank/DDBJ databases">
        <authorList>
            <consortium name="DOE Joint Genome Institute"/>
            <person name="Ahrendt S."/>
            <person name="Riley R."/>
            <person name="Andreopoulos W."/>
            <person name="Labutti K."/>
            <person name="Pangilinan J."/>
            <person name="Ruiz-Duenas F.J."/>
            <person name="Barrasa J.M."/>
            <person name="Sanchez-Garcia M."/>
            <person name="Camarero S."/>
            <person name="Miyauchi S."/>
            <person name="Serrano A."/>
            <person name="Linde D."/>
            <person name="Babiker R."/>
            <person name="Drula E."/>
            <person name="Ayuso-Fernandez I."/>
            <person name="Pacheco R."/>
            <person name="Padilla G."/>
            <person name="Ferreira P."/>
            <person name="Barriuso J."/>
            <person name="Kellner H."/>
            <person name="Castanera R."/>
            <person name="Alfaro M."/>
            <person name="Ramirez L."/>
            <person name="Pisabarro A.G."/>
            <person name="Kuo A."/>
            <person name="Tritt A."/>
            <person name="Lipzen A."/>
            <person name="He G."/>
            <person name="Yan M."/>
            <person name="Ng V."/>
            <person name="Cullen D."/>
            <person name="Martin F."/>
            <person name="Rosso M.-N."/>
            <person name="Henrissat B."/>
            <person name="Hibbett D."/>
            <person name="Martinez A.T."/>
            <person name="Grigoriev I.V."/>
        </authorList>
    </citation>
    <scope>NUCLEOTIDE SEQUENCE</scope>
    <source>
        <strain evidence="3">AH 40177</strain>
    </source>
</reference>
<protein>
    <recommendedName>
        <fullName evidence="5">Secreted protein</fullName>
    </recommendedName>
</protein>